<evidence type="ECO:0000256" key="2">
    <source>
        <dbReference type="ARBA" id="ARBA00022763"/>
    </source>
</evidence>
<keyword evidence="6" id="KW-0234">DNA repair</keyword>
<protein>
    <recommendedName>
        <fullName evidence="7">Toprim domain-containing protein</fullName>
    </recommendedName>
</protein>
<dbReference type="PANTHER" id="PTHR30446:SF0">
    <property type="entry name" value="RECOMBINATION PROTEIN RECR"/>
    <property type="match status" value="1"/>
</dbReference>
<dbReference type="InterPro" id="IPR034137">
    <property type="entry name" value="TOPRIM_RecR"/>
</dbReference>
<comment type="caution">
    <text evidence="8">The sequence shown here is derived from an EMBL/GenBank/DDBJ whole genome shotgun (WGS) entry which is preliminary data.</text>
</comment>
<name>X1FRS9_9ZZZZ</name>
<keyword evidence="5" id="KW-0233">DNA recombination</keyword>
<dbReference type="PROSITE" id="PS50880">
    <property type="entry name" value="TOPRIM"/>
    <property type="match status" value="1"/>
</dbReference>
<keyword evidence="1" id="KW-0479">Metal-binding</keyword>
<evidence type="ECO:0000256" key="4">
    <source>
        <dbReference type="ARBA" id="ARBA00022833"/>
    </source>
</evidence>
<dbReference type="HAMAP" id="MF_00017">
    <property type="entry name" value="RecR"/>
    <property type="match status" value="1"/>
</dbReference>
<sequence>GVLSPLDGIGVEDLRISELMSRLKKEDIREIILALNPTVEGEATASYLTDFLKGRGLSITRIALGIPLGGDLKYIDSMTLKRSLDNRSPCDS</sequence>
<dbReference type="Pfam" id="PF21175">
    <property type="entry name" value="RecR_C"/>
    <property type="match status" value="1"/>
</dbReference>
<evidence type="ECO:0000256" key="6">
    <source>
        <dbReference type="ARBA" id="ARBA00023204"/>
    </source>
</evidence>
<accession>X1FRS9</accession>
<dbReference type="Gene3D" id="3.40.1360.10">
    <property type="match status" value="1"/>
</dbReference>
<evidence type="ECO:0000259" key="7">
    <source>
        <dbReference type="PROSITE" id="PS50880"/>
    </source>
</evidence>
<dbReference type="CDD" id="cd01025">
    <property type="entry name" value="TOPRIM_recR"/>
    <property type="match status" value="1"/>
</dbReference>
<organism evidence="8">
    <name type="scientific">marine sediment metagenome</name>
    <dbReference type="NCBI Taxonomy" id="412755"/>
    <lineage>
        <taxon>unclassified sequences</taxon>
        <taxon>metagenomes</taxon>
        <taxon>ecological metagenomes</taxon>
    </lineage>
</organism>
<dbReference type="AlphaFoldDB" id="X1FRS9"/>
<proteinExistence type="inferred from homology"/>
<evidence type="ECO:0000256" key="1">
    <source>
        <dbReference type="ARBA" id="ARBA00022723"/>
    </source>
</evidence>
<feature type="domain" description="Toprim" evidence="7">
    <location>
        <begin position="1"/>
        <end position="67"/>
    </location>
</feature>
<dbReference type="InterPro" id="IPR023627">
    <property type="entry name" value="Rcmb_RecR"/>
</dbReference>
<dbReference type="Pfam" id="PF13662">
    <property type="entry name" value="Toprim_4"/>
    <property type="match status" value="1"/>
</dbReference>
<dbReference type="SUPFAM" id="SSF111304">
    <property type="entry name" value="Recombination protein RecR"/>
    <property type="match status" value="1"/>
</dbReference>
<dbReference type="GO" id="GO:0006281">
    <property type="term" value="P:DNA repair"/>
    <property type="evidence" value="ECO:0007669"/>
    <property type="project" value="UniProtKB-KW"/>
</dbReference>
<dbReference type="EMBL" id="BARU01024153">
    <property type="protein sequence ID" value="GAH47687.1"/>
    <property type="molecule type" value="Genomic_DNA"/>
</dbReference>
<evidence type="ECO:0000256" key="3">
    <source>
        <dbReference type="ARBA" id="ARBA00022771"/>
    </source>
</evidence>
<evidence type="ECO:0000313" key="8">
    <source>
        <dbReference type="EMBL" id="GAH47687.1"/>
    </source>
</evidence>
<dbReference type="PANTHER" id="PTHR30446">
    <property type="entry name" value="RECOMBINATION PROTEIN RECR"/>
    <property type="match status" value="1"/>
</dbReference>
<gene>
    <name evidence="8" type="ORF">S03H2_39110</name>
</gene>
<feature type="non-terminal residue" evidence="8">
    <location>
        <position position="1"/>
    </location>
</feature>
<evidence type="ECO:0000256" key="5">
    <source>
        <dbReference type="ARBA" id="ARBA00023172"/>
    </source>
</evidence>
<reference evidence="8" key="1">
    <citation type="journal article" date="2014" name="Front. Microbiol.">
        <title>High frequency of phylogenetically diverse reductive dehalogenase-homologous genes in deep subseafloor sedimentary metagenomes.</title>
        <authorList>
            <person name="Kawai M."/>
            <person name="Futagami T."/>
            <person name="Toyoda A."/>
            <person name="Takaki Y."/>
            <person name="Nishi S."/>
            <person name="Hori S."/>
            <person name="Arai W."/>
            <person name="Tsubouchi T."/>
            <person name="Morono Y."/>
            <person name="Uchiyama I."/>
            <person name="Ito T."/>
            <person name="Fujiyama A."/>
            <person name="Inagaki F."/>
            <person name="Takami H."/>
        </authorList>
    </citation>
    <scope>NUCLEOTIDE SEQUENCE</scope>
    <source>
        <strain evidence="8">Expedition CK06-06</strain>
    </source>
</reference>
<dbReference type="GO" id="GO:0006310">
    <property type="term" value="P:DNA recombination"/>
    <property type="evidence" value="ECO:0007669"/>
    <property type="project" value="UniProtKB-KW"/>
</dbReference>
<dbReference type="GO" id="GO:0008270">
    <property type="term" value="F:zinc ion binding"/>
    <property type="evidence" value="ECO:0007669"/>
    <property type="project" value="UniProtKB-KW"/>
</dbReference>
<dbReference type="InterPro" id="IPR000093">
    <property type="entry name" value="DNA_Rcmb_RecR"/>
</dbReference>
<keyword evidence="2" id="KW-0227">DNA damage</keyword>
<dbReference type="GO" id="GO:0003677">
    <property type="term" value="F:DNA binding"/>
    <property type="evidence" value="ECO:0007669"/>
    <property type="project" value="InterPro"/>
</dbReference>
<dbReference type="InterPro" id="IPR006171">
    <property type="entry name" value="TOPRIM_dom"/>
</dbReference>
<keyword evidence="4" id="KW-0862">Zinc</keyword>
<keyword evidence="3" id="KW-0863">Zinc-finger</keyword>